<evidence type="ECO:0000256" key="12">
    <source>
        <dbReference type="ARBA" id="ARBA00023326"/>
    </source>
</evidence>
<dbReference type="GO" id="GO:0045493">
    <property type="term" value="P:xylan catabolic process"/>
    <property type="evidence" value="ECO:0007669"/>
    <property type="project" value="UniProtKB-UniRule"/>
</dbReference>
<evidence type="ECO:0000256" key="7">
    <source>
        <dbReference type="ARBA" id="ARBA00022729"/>
    </source>
</evidence>
<protein>
    <recommendedName>
        <fullName evidence="13 14">Endo-1,4-beta-xylanase</fullName>
        <ecNumber evidence="13 14">3.2.1.8</ecNumber>
    </recommendedName>
</protein>
<evidence type="ECO:0000259" key="16">
    <source>
        <dbReference type="PROSITE" id="PS51761"/>
    </source>
</evidence>
<evidence type="ECO:0000313" key="18">
    <source>
        <dbReference type="Proteomes" id="UP000191004"/>
    </source>
</evidence>
<reference evidence="17 18" key="1">
    <citation type="submission" date="2016-04" db="EMBL/GenBank/DDBJ databases">
        <title>Multiple horizontal gene transfer events from other fungi enriched the ability of the initially mycotrophic fungus Trichoderma (Ascomycota) to feed on dead plant biomass.</title>
        <authorList>
            <person name="Atanasova L."/>
            <person name="Chenthamara K."/>
            <person name="Zhang J."/>
            <person name="Grujic M."/>
            <person name="Henrissat B."/>
            <person name="Kuo A."/>
            <person name="Aertz A."/>
            <person name="Salamov A."/>
            <person name="Lipzen A."/>
            <person name="Labutti K."/>
            <person name="Barry K."/>
            <person name="Miao Y."/>
            <person name="Rahimi M.J."/>
            <person name="Shen Q."/>
            <person name="Grigoriev I.V."/>
            <person name="Kubicek C.P."/>
            <person name="Druzhinina I.S."/>
        </authorList>
    </citation>
    <scope>NUCLEOTIDE SEQUENCE [LARGE SCALE GENOMIC DNA]</scope>
    <source>
        <strain evidence="17 18">NJAU 4742</strain>
    </source>
</reference>
<dbReference type="InterPro" id="IPR033119">
    <property type="entry name" value="GH11_AS_2"/>
</dbReference>
<dbReference type="Proteomes" id="UP000191004">
    <property type="component" value="Unassembled WGS sequence"/>
</dbReference>
<evidence type="ECO:0000256" key="15">
    <source>
        <dbReference type="SAM" id="SignalP"/>
    </source>
</evidence>
<dbReference type="InterPro" id="IPR013319">
    <property type="entry name" value="GH11/12"/>
</dbReference>
<evidence type="ECO:0000256" key="13">
    <source>
        <dbReference type="PROSITE-ProRule" id="PRU01097"/>
    </source>
</evidence>
<feature type="domain" description="GH11" evidence="16">
    <location>
        <begin position="43"/>
        <end position="229"/>
    </location>
</feature>
<dbReference type="OrthoDB" id="2115822at2759"/>
<dbReference type="UniPathway" id="UPA00114"/>
<proteinExistence type="inferred from homology"/>
<keyword evidence="11 13" id="KW-0326">Glycosidase</keyword>
<evidence type="ECO:0000256" key="6">
    <source>
        <dbReference type="ARBA" id="ARBA00022651"/>
    </source>
</evidence>
<evidence type="ECO:0000256" key="8">
    <source>
        <dbReference type="ARBA" id="ARBA00022801"/>
    </source>
</evidence>
<dbReference type="InterPro" id="IPR033123">
    <property type="entry name" value="GH11_dom"/>
</dbReference>
<feature type="active site" description="Nucleophile" evidence="13">
    <location>
        <position position="127"/>
    </location>
</feature>
<comment type="pathway">
    <text evidence="3 13 14">Glycan degradation; xylan degradation.</text>
</comment>
<dbReference type="PROSITE" id="PS00777">
    <property type="entry name" value="GH11_2"/>
    <property type="match status" value="1"/>
</dbReference>
<dbReference type="GO" id="GO:0031176">
    <property type="term" value="F:endo-1,4-beta-xylanase activity"/>
    <property type="evidence" value="ECO:0007669"/>
    <property type="project" value="UniProtKB-UniRule"/>
</dbReference>
<dbReference type="InterPro" id="IPR018208">
    <property type="entry name" value="GH11_AS_1"/>
</dbReference>
<dbReference type="GO" id="GO:0005576">
    <property type="term" value="C:extracellular region"/>
    <property type="evidence" value="ECO:0007669"/>
    <property type="project" value="UniProtKB-SubCell"/>
</dbReference>
<feature type="active site" description="Proton donor" evidence="13">
    <location>
        <position position="216"/>
    </location>
</feature>
<gene>
    <name evidence="17" type="ORF">A0O28_0061370</name>
</gene>
<dbReference type="PROSITE" id="PS51761">
    <property type="entry name" value="GH11_3"/>
    <property type="match status" value="1"/>
</dbReference>
<evidence type="ECO:0000256" key="2">
    <source>
        <dbReference type="ARBA" id="ARBA00004613"/>
    </source>
</evidence>
<keyword evidence="9" id="KW-0325">Glycoprotein</keyword>
<evidence type="ECO:0000256" key="11">
    <source>
        <dbReference type="ARBA" id="ARBA00023295"/>
    </source>
</evidence>
<name>A0A1T3CYB7_9HYPO</name>
<dbReference type="SUPFAM" id="SSF49899">
    <property type="entry name" value="Concanavalin A-like lectins/glucanases"/>
    <property type="match status" value="1"/>
</dbReference>
<accession>A0A1T3CYB7</accession>
<keyword evidence="12 13" id="KW-0624">Polysaccharide degradation</keyword>
<dbReference type="FunFam" id="2.60.120.180:FF:000002">
    <property type="entry name" value="Endo-1,4-beta-xylanase A"/>
    <property type="match status" value="1"/>
</dbReference>
<comment type="subcellular location">
    <subcellularLocation>
        <location evidence="2">Secreted</location>
    </subcellularLocation>
</comment>
<dbReference type="Gene3D" id="2.60.120.180">
    <property type="match status" value="1"/>
</dbReference>
<evidence type="ECO:0000256" key="10">
    <source>
        <dbReference type="ARBA" id="ARBA00023277"/>
    </source>
</evidence>
<evidence type="ECO:0000256" key="14">
    <source>
        <dbReference type="RuleBase" id="RU362015"/>
    </source>
</evidence>
<comment type="similarity">
    <text evidence="4 13 14">Belongs to the glycosyl hydrolase 11 (cellulase G) family.</text>
</comment>
<evidence type="ECO:0000256" key="1">
    <source>
        <dbReference type="ARBA" id="ARBA00000681"/>
    </source>
</evidence>
<dbReference type="InterPro" id="IPR001137">
    <property type="entry name" value="Glyco_hydro_11"/>
</dbReference>
<dbReference type="PRINTS" id="PR00911">
    <property type="entry name" value="GLHYDRLASE11"/>
</dbReference>
<feature type="chain" id="PRO_5012233491" description="Endo-1,4-beta-xylanase" evidence="15">
    <location>
        <begin position="20"/>
        <end position="230"/>
    </location>
</feature>
<evidence type="ECO:0000313" key="17">
    <source>
        <dbReference type="EMBL" id="OPB46017.1"/>
    </source>
</evidence>
<keyword evidence="5" id="KW-0964">Secreted</keyword>
<evidence type="ECO:0000256" key="3">
    <source>
        <dbReference type="ARBA" id="ARBA00004851"/>
    </source>
</evidence>
<dbReference type="PROSITE" id="PS00776">
    <property type="entry name" value="GH11_1"/>
    <property type="match status" value="1"/>
</dbReference>
<evidence type="ECO:0000256" key="4">
    <source>
        <dbReference type="ARBA" id="ARBA00007792"/>
    </source>
</evidence>
<dbReference type="Pfam" id="PF00457">
    <property type="entry name" value="Glyco_hydro_11"/>
    <property type="match status" value="1"/>
</dbReference>
<dbReference type="AlphaFoldDB" id="A0A1T3CYB7"/>
<organism evidence="17 18">
    <name type="scientific">Trichoderma guizhouense</name>
    <dbReference type="NCBI Taxonomy" id="1491466"/>
    <lineage>
        <taxon>Eukaryota</taxon>
        <taxon>Fungi</taxon>
        <taxon>Dikarya</taxon>
        <taxon>Ascomycota</taxon>
        <taxon>Pezizomycotina</taxon>
        <taxon>Sordariomycetes</taxon>
        <taxon>Hypocreomycetidae</taxon>
        <taxon>Hypocreales</taxon>
        <taxon>Hypocreaceae</taxon>
        <taxon>Trichoderma</taxon>
    </lineage>
</organism>
<comment type="caution">
    <text evidence="17">The sequence shown here is derived from an EMBL/GenBank/DDBJ whole genome shotgun (WGS) entry which is preliminary data.</text>
</comment>
<keyword evidence="10 13" id="KW-0119">Carbohydrate metabolism</keyword>
<evidence type="ECO:0000256" key="9">
    <source>
        <dbReference type="ARBA" id="ARBA00023180"/>
    </source>
</evidence>
<dbReference type="EC" id="3.2.1.8" evidence="13 14"/>
<dbReference type="PANTHER" id="PTHR46828">
    <property type="entry name" value="ENDO-1,4-BETA-XYLANASE A-RELATED"/>
    <property type="match status" value="1"/>
</dbReference>
<comment type="catalytic activity">
    <reaction evidence="1 13 14">
        <text>Endohydrolysis of (1-&gt;4)-beta-D-xylosidic linkages in xylans.</text>
        <dbReference type="EC" id="3.2.1.8"/>
    </reaction>
</comment>
<dbReference type="PANTHER" id="PTHR46828:SF4">
    <property type="entry name" value="ENDO-1,4-BETA-XYLANASE"/>
    <property type="match status" value="1"/>
</dbReference>
<keyword evidence="6 13" id="KW-0858">Xylan degradation</keyword>
<dbReference type="InterPro" id="IPR013320">
    <property type="entry name" value="ConA-like_dom_sf"/>
</dbReference>
<keyword evidence="8 13" id="KW-0378">Hydrolase</keyword>
<dbReference type="EMBL" id="LVVK01000003">
    <property type="protein sequence ID" value="OPB46017.1"/>
    <property type="molecule type" value="Genomic_DNA"/>
</dbReference>
<evidence type="ECO:0000256" key="5">
    <source>
        <dbReference type="ARBA" id="ARBA00022525"/>
    </source>
</evidence>
<feature type="signal peptide" evidence="15">
    <location>
        <begin position="1"/>
        <end position="19"/>
    </location>
</feature>
<keyword evidence="7 15" id="KW-0732">Signal</keyword>
<keyword evidence="18" id="KW-1185">Reference proteome</keyword>
<sequence>MIGSSSLFIALTSIAGSLAIPTGLGPSESSVDITERGAHDFVLGSHNDIRRRASINYDQNYQTGGTVNYSPSSSGFSVNWNTQDDFVVGVGWGTGSSSPINFSGSFGVNSGTGMLSVYGWSTNPLVEYYIMEDNHAYPAQGTVKGTVTSDGATYTIYENTRVNEPSIQGTATFNQYISVRSSGRTSGTVTVQNHFNAWASHGMNLGAMNYQVVAVEGWGGSGSASLSVSN</sequence>